<sequence length="82" mass="9427">MTAEELMAQLQKPPPETPVLVESYETGFDEIVELTPEEVVRYRHAQEWDGEYQAPDRFSNPETGVRQAAVIREAQRPPKVML</sequence>
<reference evidence="1 2" key="1">
    <citation type="submission" date="2017-06" db="EMBL/GenBank/DDBJ databases">
        <title>Draft genome sequence of the halophilic bacterium Marinobacter vinifirmus FB1.</title>
        <authorList>
            <person name="Stepanov V.G."/>
            <person name="Roberts D.J."/>
            <person name="Fox G.E."/>
        </authorList>
    </citation>
    <scope>NUCLEOTIDE SEQUENCE [LARGE SCALE GENOMIC DNA]</scope>
    <source>
        <strain evidence="1 2">FB1</strain>
    </source>
</reference>
<gene>
    <name evidence="1" type="ORF">B9Q17_10105</name>
</gene>
<organism evidence="1 2">
    <name type="scientific">Marinobacter vinifirmus</name>
    <dbReference type="NCBI Taxonomy" id="355591"/>
    <lineage>
        <taxon>Bacteria</taxon>
        <taxon>Pseudomonadati</taxon>
        <taxon>Pseudomonadota</taxon>
        <taxon>Gammaproteobacteria</taxon>
        <taxon>Pseudomonadales</taxon>
        <taxon>Marinobacteraceae</taxon>
        <taxon>Marinobacter</taxon>
    </lineage>
</organism>
<dbReference type="Proteomes" id="UP000216984">
    <property type="component" value="Unassembled WGS sequence"/>
</dbReference>
<proteinExistence type="predicted"/>
<evidence type="ECO:0000313" key="1">
    <source>
        <dbReference type="EMBL" id="OZC34773.1"/>
    </source>
</evidence>
<dbReference type="AlphaFoldDB" id="A0A7Z1DS03"/>
<dbReference type="EMBL" id="NEFY01000025">
    <property type="protein sequence ID" value="OZC34773.1"/>
    <property type="molecule type" value="Genomic_DNA"/>
</dbReference>
<accession>A0A7Z1DS03</accession>
<evidence type="ECO:0000313" key="2">
    <source>
        <dbReference type="Proteomes" id="UP000216984"/>
    </source>
</evidence>
<name>A0A7Z1DS03_9GAMM</name>
<protein>
    <submittedName>
        <fullName evidence="1">Uncharacterized protein</fullName>
    </submittedName>
</protein>
<keyword evidence="2" id="KW-1185">Reference proteome</keyword>
<comment type="caution">
    <text evidence="1">The sequence shown here is derived from an EMBL/GenBank/DDBJ whole genome shotgun (WGS) entry which is preliminary data.</text>
</comment>